<dbReference type="EMBL" id="JAFFZP010000010">
    <property type="protein sequence ID" value="MBN0987400.1"/>
    <property type="molecule type" value="Genomic_DNA"/>
</dbReference>
<dbReference type="InterPro" id="IPR000160">
    <property type="entry name" value="GGDEF_dom"/>
</dbReference>
<dbReference type="PANTHER" id="PTHR45138">
    <property type="entry name" value="REGULATORY COMPONENTS OF SENSORY TRANSDUCTION SYSTEM"/>
    <property type="match status" value="1"/>
</dbReference>
<comment type="caution">
    <text evidence="3">The sequence shown here is derived from an EMBL/GenBank/DDBJ whole genome shotgun (WGS) entry which is preliminary data.</text>
</comment>
<evidence type="ECO:0000313" key="4">
    <source>
        <dbReference type="Proteomes" id="UP000760472"/>
    </source>
</evidence>
<organism evidence="3 4">
    <name type="scientific">Amphritea pacifica</name>
    <dbReference type="NCBI Taxonomy" id="2811233"/>
    <lineage>
        <taxon>Bacteria</taxon>
        <taxon>Pseudomonadati</taxon>
        <taxon>Pseudomonadota</taxon>
        <taxon>Gammaproteobacteria</taxon>
        <taxon>Oceanospirillales</taxon>
        <taxon>Oceanospirillaceae</taxon>
        <taxon>Amphritea</taxon>
    </lineage>
</organism>
<dbReference type="InterPro" id="IPR043128">
    <property type="entry name" value="Rev_trsase/Diguanyl_cyclase"/>
</dbReference>
<evidence type="ECO:0000259" key="2">
    <source>
        <dbReference type="PROSITE" id="PS50887"/>
    </source>
</evidence>
<dbReference type="InterPro" id="IPR029787">
    <property type="entry name" value="Nucleotide_cyclase"/>
</dbReference>
<keyword evidence="4" id="KW-1185">Reference proteome</keyword>
<proteinExistence type="predicted"/>
<dbReference type="Proteomes" id="UP000760472">
    <property type="component" value="Unassembled WGS sequence"/>
</dbReference>
<accession>A0ABS2W6Q7</accession>
<dbReference type="SUPFAM" id="SSF55073">
    <property type="entry name" value="Nucleotide cyclase"/>
    <property type="match status" value="1"/>
</dbReference>
<name>A0ABS2W6Q7_9GAMM</name>
<dbReference type="CDD" id="cd01949">
    <property type="entry name" value="GGDEF"/>
    <property type="match status" value="1"/>
</dbReference>
<dbReference type="RefSeq" id="WP_205209593.1">
    <property type="nucleotide sequence ID" value="NZ_JAFFZO010000007.1"/>
</dbReference>
<dbReference type="Pfam" id="PF00990">
    <property type="entry name" value="GGDEF"/>
    <property type="match status" value="1"/>
</dbReference>
<dbReference type="Gene3D" id="3.30.70.270">
    <property type="match status" value="1"/>
</dbReference>
<evidence type="ECO:0000256" key="1">
    <source>
        <dbReference type="ARBA" id="ARBA00012528"/>
    </source>
</evidence>
<dbReference type="PANTHER" id="PTHR45138:SF2">
    <property type="entry name" value="DIGUANYLATE CYCLASE VDCA"/>
    <property type="match status" value="1"/>
</dbReference>
<protein>
    <recommendedName>
        <fullName evidence="1">diguanylate cyclase</fullName>
        <ecNumber evidence="1">2.7.7.65</ecNumber>
    </recommendedName>
</protein>
<dbReference type="InterPro" id="IPR050469">
    <property type="entry name" value="Diguanylate_Cyclase"/>
</dbReference>
<feature type="domain" description="GGDEF" evidence="2">
    <location>
        <begin position="212"/>
        <end position="347"/>
    </location>
</feature>
<dbReference type="PROSITE" id="PS50887">
    <property type="entry name" value="GGDEF"/>
    <property type="match status" value="1"/>
</dbReference>
<evidence type="ECO:0000313" key="3">
    <source>
        <dbReference type="EMBL" id="MBN0987400.1"/>
    </source>
</evidence>
<sequence length="354" mass="39610">MGHNKQNPYSEDSYDKAAANLRLALSVLAEHQVPGSPLNYRLAYDLIDGRSRALNSEFKALLASGSDNLNEDLWNLYRKFYTQDEEALDLIRSELKGIVSGVVSSCSTSSGDLLEYSQRLNRLADLLNSDAASELTLTAVDAAIQDTREVAQSQQLLGAQLSDVLKEVREIRKAINEVREESHVDPLTGVSNRRAFDLTLESLIDAATEQGEPLSLLLCDIDCFKQFNDDYGHLVGDKVLQFVAKQLKRSIKGRDFICRFGGEEFAIILPQTEIKSALIVANQLRQCVAKNRLKRANSEEVYGHVTLSFGVAELRPDETRNDLIDRADRALYLAKNKGRNRVEAFVETELTEQR</sequence>
<dbReference type="NCBIfam" id="TIGR00254">
    <property type="entry name" value="GGDEF"/>
    <property type="match status" value="1"/>
</dbReference>
<dbReference type="SMART" id="SM00267">
    <property type="entry name" value="GGDEF"/>
    <property type="match status" value="1"/>
</dbReference>
<gene>
    <name evidence="3" type="ORF">JW498_08515</name>
</gene>
<dbReference type="EC" id="2.7.7.65" evidence="1"/>
<reference evidence="3 4" key="1">
    <citation type="submission" date="2021-02" db="EMBL/GenBank/DDBJ databases">
        <title>A novel species of genus Amphritea isolated from a fishpond in China.</title>
        <authorList>
            <person name="Lu H."/>
        </authorList>
    </citation>
    <scope>NUCLEOTIDE SEQUENCE [LARGE SCALE GENOMIC DNA]</scope>
    <source>
        <strain evidence="3 4">RP18W</strain>
    </source>
</reference>